<proteinExistence type="predicted"/>
<dbReference type="Proteomes" id="UP000236998">
    <property type="component" value="Unassembled WGS sequence"/>
</dbReference>
<comment type="caution">
    <text evidence="1">The sequence shown here is derived from an EMBL/GenBank/DDBJ whole genome shotgun (WGS) entry which is preliminary data.</text>
</comment>
<evidence type="ECO:0000313" key="2">
    <source>
        <dbReference type="Proteomes" id="UP000236998"/>
    </source>
</evidence>
<reference evidence="1 2" key="1">
    <citation type="submission" date="2016-10" db="EMBL/GenBank/DDBJ databases">
        <title>Comparative genomics of Pseudomonas syringae.</title>
        <authorList>
            <person name="Hulin M.T."/>
        </authorList>
    </citation>
    <scope>NUCLEOTIDE SEQUENCE [LARGE SCALE GENOMIC DNA]</scope>
    <source>
        <strain evidence="1 2">9643</strain>
    </source>
</reference>
<accession>A0ABD6V5R2</accession>
<protein>
    <submittedName>
        <fullName evidence="1">Uncharacterized protein</fullName>
    </submittedName>
</protein>
<sequence>MGVRLKRLKMVSTYIWVDTIASSDGVRKVCCPDGYFATHGQAPPTFVDAKTASLYVLGPGFLGRGLGVPGAFFQCLWICRRAA</sequence>
<evidence type="ECO:0000313" key="1">
    <source>
        <dbReference type="EMBL" id="POD63627.1"/>
    </source>
</evidence>
<dbReference type="EMBL" id="MLET01000024">
    <property type="protein sequence ID" value="POD63627.1"/>
    <property type="molecule type" value="Genomic_DNA"/>
</dbReference>
<dbReference type="AlphaFoldDB" id="A0ABD6V5R2"/>
<gene>
    <name evidence="1" type="ORF">BKM07_23980</name>
</gene>
<organism evidence="1 2">
    <name type="scientific">Pseudomonas syringae group genomosp. 3</name>
    <dbReference type="NCBI Taxonomy" id="251701"/>
    <lineage>
        <taxon>Bacteria</taxon>
        <taxon>Pseudomonadati</taxon>
        <taxon>Pseudomonadota</taxon>
        <taxon>Gammaproteobacteria</taxon>
        <taxon>Pseudomonadales</taxon>
        <taxon>Pseudomonadaceae</taxon>
        <taxon>Pseudomonas</taxon>
    </lineage>
</organism>
<name>A0ABD6V5R2_9PSED</name>